<proteinExistence type="predicted"/>
<evidence type="ECO:0000313" key="2">
    <source>
        <dbReference type="Proteomes" id="UP001516400"/>
    </source>
</evidence>
<name>A0ABD2P596_9CUCU</name>
<dbReference type="EMBL" id="JABFTP020000185">
    <property type="protein sequence ID" value="KAL3286105.1"/>
    <property type="molecule type" value="Genomic_DNA"/>
</dbReference>
<keyword evidence="2" id="KW-1185">Reference proteome</keyword>
<comment type="caution">
    <text evidence="1">The sequence shown here is derived from an EMBL/GenBank/DDBJ whole genome shotgun (WGS) entry which is preliminary data.</text>
</comment>
<organism evidence="1 2">
    <name type="scientific">Cryptolaemus montrouzieri</name>
    <dbReference type="NCBI Taxonomy" id="559131"/>
    <lineage>
        <taxon>Eukaryota</taxon>
        <taxon>Metazoa</taxon>
        <taxon>Ecdysozoa</taxon>
        <taxon>Arthropoda</taxon>
        <taxon>Hexapoda</taxon>
        <taxon>Insecta</taxon>
        <taxon>Pterygota</taxon>
        <taxon>Neoptera</taxon>
        <taxon>Endopterygota</taxon>
        <taxon>Coleoptera</taxon>
        <taxon>Polyphaga</taxon>
        <taxon>Cucujiformia</taxon>
        <taxon>Coccinelloidea</taxon>
        <taxon>Coccinellidae</taxon>
        <taxon>Scymninae</taxon>
        <taxon>Scymnini</taxon>
        <taxon>Cryptolaemus</taxon>
    </lineage>
</organism>
<evidence type="ECO:0000313" key="1">
    <source>
        <dbReference type="EMBL" id="KAL3286105.1"/>
    </source>
</evidence>
<protein>
    <submittedName>
        <fullName evidence="1">Uncharacterized protein</fullName>
    </submittedName>
</protein>
<dbReference type="AlphaFoldDB" id="A0ABD2P596"/>
<dbReference type="Pfam" id="PF11901">
    <property type="entry name" value="DM9"/>
    <property type="match status" value="1"/>
</dbReference>
<dbReference type="Proteomes" id="UP001516400">
    <property type="component" value="Unassembled WGS sequence"/>
</dbReference>
<reference evidence="1 2" key="1">
    <citation type="journal article" date="2021" name="BMC Biol.">
        <title>Horizontally acquired antibacterial genes associated with adaptive radiation of ladybird beetles.</title>
        <authorList>
            <person name="Li H.S."/>
            <person name="Tang X.F."/>
            <person name="Huang Y.H."/>
            <person name="Xu Z.Y."/>
            <person name="Chen M.L."/>
            <person name="Du X.Y."/>
            <person name="Qiu B.Y."/>
            <person name="Chen P.T."/>
            <person name="Zhang W."/>
            <person name="Slipinski A."/>
            <person name="Escalona H.E."/>
            <person name="Waterhouse R.M."/>
            <person name="Zwick A."/>
            <person name="Pang H."/>
        </authorList>
    </citation>
    <scope>NUCLEOTIDE SEQUENCE [LARGE SCALE GENOMIC DNA]</scope>
    <source>
        <strain evidence="1">SYSU2018</strain>
    </source>
</reference>
<dbReference type="PANTHER" id="PTHR31649:SF10">
    <property type="entry name" value="IP19903P-RELATED"/>
    <property type="match status" value="1"/>
</dbReference>
<gene>
    <name evidence="1" type="ORF">HHI36_000618</name>
</gene>
<sequence length="164" mass="18302">MGICESELLCPICAIMELVSAYYWVDTRARNGVPSTALRGGTDSDGDAIYVGRAYLDGDWLPAKVIPNKDVAYVAYNGQEHSKHEYQVLCEQRFDWVKASNGHVPEGSVEGGRTSEGEPLYIGRAHHHHSLTVGKVHPSHGCCYIPYDGKEFSYREYEILVLRP</sequence>
<accession>A0ABD2P596</accession>
<dbReference type="InterPro" id="IPR006616">
    <property type="entry name" value="DM9_repeat"/>
</dbReference>
<dbReference type="SMART" id="SM00696">
    <property type="entry name" value="DM9"/>
    <property type="match status" value="2"/>
</dbReference>
<dbReference type="PANTHER" id="PTHR31649">
    <property type="entry name" value="AGAP009604-PA"/>
    <property type="match status" value="1"/>
</dbReference>